<comment type="caution">
    <text evidence="2">The sequence shown here is derived from an EMBL/GenBank/DDBJ whole genome shotgun (WGS) entry which is preliminary data.</text>
</comment>
<evidence type="ECO:0000313" key="2">
    <source>
        <dbReference type="EMBL" id="KAK7338264.1"/>
    </source>
</evidence>
<protein>
    <submittedName>
        <fullName evidence="2">Uncharacterized protein</fullName>
    </submittedName>
</protein>
<feature type="region of interest" description="Disordered" evidence="1">
    <location>
        <begin position="112"/>
        <end position="177"/>
    </location>
</feature>
<keyword evidence="3" id="KW-1185">Reference proteome</keyword>
<dbReference type="Proteomes" id="UP001367508">
    <property type="component" value="Unassembled WGS sequence"/>
</dbReference>
<accession>A0AAN9LLL2</accession>
<dbReference type="AlphaFoldDB" id="A0AAN9LLL2"/>
<evidence type="ECO:0000256" key="1">
    <source>
        <dbReference type="SAM" id="MobiDB-lite"/>
    </source>
</evidence>
<reference evidence="2 3" key="1">
    <citation type="submission" date="2024-01" db="EMBL/GenBank/DDBJ databases">
        <title>The genomes of 5 underutilized Papilionoideae crops provide insights into root nodulation and disease resistanc.</title>
        <authorList>
            <person name="Jiang F."/>
        </authorList>
    </citation>
    <scope>NUCLEOTIDE SEQUENCE [LARGE SCALE GENOMIC DNA]</scope>
    <source>
        <strain evidence="2">LVBAO_FW01</strain>
        <tissue evidence="2">Leaves</tissue>
    </source>
</reference>
<dbReference type="EMBL" id="JAYMYQ010000004">
    <property type="protein sequence ID" value="KAK7338264.1"/>
    <property type="molecule type" value="Genomic_DNA"/>
</dbReference>
<name>A0AAN9LLL2_CANGL</name>
<proteinExistence type="predicted"/>
<organism evidence="2 3">
    <name type="scientific">Canavalia gladiata</name>
    <name type="common">Sword bean</name>
    <name type="synonym">Dolichos gladiatus</name>
    <dbReference type="NCBI Taxonomy" id="3824"/>
    <lineage>
        <taxon>Eukaryota</taxon>
        <taxon>Viridiplantae</taxon>
        <taxon>Streptophyta</taxon>
        <taxon>Embryophyta</taxon>
        <taxon>Tracheophyta</taxon>
        <taxon>Spermatophyta</taxon>
        <taxon>Magnoliopsida</taxon>
        <taxon>eudicotyledons</taxon>
        <taxon>Gunneridae</taxon>
        <taxon>Pentapetalae</taxon>
        <taxon>rosids</taxon>
        <taxon>fabids</taxon>
        <taxon>Fabales</taxon>
        <taxon>Fabaceae</taxon>
        <taxon>Papilionoideae</taxon>
        <taxon>50 kb inversion clade</taxon>
        <taxon>NPAAA clade</taxon>
        <taxon>indigoferoid/millettioid clade</taxon>
        <taxon>Phaseoleae</taxon>
        <taxon>Canavalia</taxon>
    </lineage>
</organism>
<feature type="compositionally biased region" description="Basic and acidic residues" evidence="1">
    <location>
        <begin position="149"/>
        <end position="159"/>
    </location>
</feature>
<sequence>MRSFWRGEESASDLERMIQIFRSLRAREATPAIAFFAPHRNHYVNKGGRPDLRAAAELWRGAPRCRRVSNFRRRHGGSARDRRELAKYAIPERPEINLSAQVNLGRITPFRLPSPSLSERQRSSHQSRVVGRRRRSAADEVSGFQRDSTNSRERLERDAMPPPRTRAAESPPAGFRRPWFIPQCQRRRLNRPSTSIPAYAPVLL</sequence>
<gene>
    <name evidence="2" type="ORF">VNO77_18868</name>
</gene>
<evidence type="ECO:0000313" key="3">
    <source>
        <dbReference type="Proteomes" id="UP001367508"/>
    </source>
</evidence>